<dbReference type="InterPro" id="IPR000488">
    <property type="entry name" value="Death_dom"/>
</dbReference>
<dbReference type="AlphaFoldDB" id="A0A2G8KE28"/>
<dbReference type="STRING" id="307972.A0A2G8KE28"/>
<dbReference type="Proteomes" id="UP000230750">
    <property type="component" value="Unassembled WGS sequence"/>
</dbReference>
<gene>
    <name evidence="3" type="ORF">BSL78_16854</name>
</gene>
<dbReference type="PANTHER" id="PTHR15077:SF12">
    <property type="entry name" value="DEATH DOMAIN-CONTAINING PROTEIN"/>
    <property type="match status" value="1"/>
</dbReference>
<dbReference type="SUPFAM" id="SSF47986">
    <property type="entry name" value="DEATH domain"/>
    <property type="match status" value="1"/>
</dbReference>
<dbReference type="InterPro" id="IPR016729">
    <property type="entry name" value="FADD"/>
</dbReference>
<proteinExistence type="predicted"/>
<dbReference type="OrthoDB" id="9417953at2759"/>
<evidence type="ECO:0000313" key="3">
    <source>
        <dbReference type="EMBL" id="PIK46268.1"/>
    </source>
</evidence>
<feature type="domain" description="Death" evidence="2">
    <location>
        <begin position="102"/>
        <end position="185"/>
    </location>
</feature>
<comment type="caution">
    <text evidence="3">The sequence shown here is derived from an EMBL/GenBank/DDBJ whole genome shotgun (WGS) entry which is preliminary data.</text>
</comment>
<dbReference type="SMART" id="SM00005">
    <property type="entry name" value="DEATH"/>
    <property type="match status" value="1"/>
</dbReference>
<dbReference type="Gene3D" id="1.10.533.10">
    <property type="entry name" value="Death Domain, Fas"/>
    <property type="match status" value="1"/>
</dbReference>
<dbReference type="Pfam" id="PF00531">
    <property type="entry name" value="Death"/>
    <property type="match status" value="1"/>
</dbReference>
<keyword evidence="4" id="KW-1185">Reference proteome</keyword>
<evidence type="ECO:0000259" key="2">
    <source>
        <dbReference type="PROSITE" id="PS50017"/>
    </source>
</evidence>
<accession>A0A2G8KE28</accession>
<dbReference type="PROSITE" id="PS50017">
    <property type="entry name" value="DEATH_DOMAIN"/>
    <property type="match status" value="1"/>
</dbReference>
<organism evidence="3 4">
    <name type="scientific">Stichopus japonicus</name>
    <name type="common">Sea cucumber</name>
    <dbReference type="NCBI Taxonomy" id="307972"/>
    <lineage>
        <taxon>Eukaryota</taxon>
        <taxon>Metazoa</taxon>
        <taxon>Echinodermata</taxon>
        <taxon>Eleutherozoa</taxon>
        <taxon>Echinozoa</taxon>
        <taxon>Holothuroidea</taxon>
        <taxon>Aspidochirotacea</taxon>
        <taxon>Aspidochirotida</taxon>
        <taxon>Stichopodidae</taxon>
        <taxon>Apostichopus</taxon>
    </lineage>
</organism>
<feature type="compositionally biased region" description="Low complexity" evidence="1">
    <location>
        <begin position="81"/>
        <end position="96"/>
    </location>
</feature>
<reference evidence="3 4" key="1">
    <citation type="journal article" date="2017" name="PLoS Biol.">
        <title>The sea cucumber genome provides insights into morphological evolution and visceral regeneration.</title>
        <authorList>
            <person name="Zhang X."/>
            <person name="Sun L."/>
            <person name="Yuan J."/>
            <person name="Sun Y."/>
            <person name="Gao Y."/>
            <person name="Zhang L."/>
            <person name="Li S."/>
            <person name="Dai H."/>
            <person name="Hamel J.F."/>
            <person name="Liu C."/>
            <person name="Yu Y."/>
            <person name="Liu S."/>
            <person name="Lin W."/>
            <person name="Guo K."/>
            <person name="Jin S."/>
            <person name="Xu P."/>
            <person name="Storey K.B."/>
            <person name="Huan P."/>
            <person name="Zhang T."/>
            <person name="Zhou Y."/>
            <person name="Zhang J."/>
            <person name="Lin C."/>
            <person name="Li X."/>
            <person name="Xing L."/>
            <person name="Huo D."/>
            <person name="Sun M."/>
            <person name="Wang L."/>
            <person name="Mercier A."/>
            <person name="Li F."/>
            <person name="Yang H."/>
            <person name="Xiang J."/>
        </authorList>
    </citation>
    <scope>NUCLEOTIDE SEQUENCE [LARGE SCALE GENOMIC DNA]</scope>
    <source>
        <strain evidence="3">Shaxun</strain>
        <tissue evidence="3">Muscle</tissue>
    </source>
</reference>
<dbReference type="CDD" id="cd01670">
    <property type="entry name" value="Death"/>
    <property type="match status" value="1"/>
</dbReference>
<sequence>MCHFEAGQGSELVELLFILKDGGEDSAASSSDKVVDAGISQSQKKTGDESLTVKQPMENIDPEVRTESLRNPSLPSHQAIGGEAEGNPAGAEATTTDSKKVTDETLQDLSENLSNEWRNVGRKLKLGETELDNIQADHKGQKEVIYQMLRLWKRKRGKEATNKTLIDALREAEQQDLHDNFLKFGKFRKQLQDGYFKYTWNSGERDVIFANADCNNPRSIQFLQ</sequence>
<dbReference type="InterPro" id="IPR011029">
    <property type="entry name" value="DEATH-like_dom_sf"/>
</dbReference>
<name>A0A2G8KE28_STIJA</name>
<dbReference type="PANTHER" id="PTHR15077">
    <property type="entry name" value="FAS-ASSOCIATING DEATH DOMAIN-CONTAINING PROTEIN FADD"/>
    <property type="match status" value="1"/>
</dbReference>
<dbReference type="GO" id="GO:0007165">
    <property type="term" value="P:signal transduction"/>
    <property type="evidence" value="ECO:0007669"/>
    <property type="project" value="InterPro"/>
</dbReference>
<dbReference type="EMBL" id="MRZV01000655">
    <property type="protein sequence ID" value="PIK46268.1"/>
    <property type="molecule type" value="Genomic_DNA"/>
</dbReference>
<feature type="region of interest" description="Disordered" evidence="1">
    <location>
        <begin position="24"/>
        <end position="103"/>
    </location>
</feature>
<evidence type="ECO:0000256" key="1">
    <source>
        <dbReference type="SAM" id="MobiDB-lite"/>
    </source>
</evidence>
<evidence type="ECO:0000313" key="4">
    <source>
        <dbReference type="Proteomes" id="UP000230750"/>
    </source>
</evidence>
<protein>
    <recommendedName>
        <fullName evidence="2">Death domain-containing protein</fullName>
    </recommendedName>
</protein>